<feature type="transmembrane region" description="Helical" evidence="8">
    <location>
        <begin position="38"/>
        <end position="60"/>
    </location>
</feature>
<proteinExistence type="predicted"/>
<dbReference type="GO" id="GO:0016757">
    <property type="term" value="F:glycosyltransferase activity"/>
    <property type="evidence" value="ECO:0007669"/>
    <property type="project" value="UniProtKB-KW"/>
</dbReference>
<keyword evidence="6 8" id="KW-0472">Membrane</keyword>
<evidence type="ECO:0000256" key="1">
    <source>
        <dbReference type="ARBA" id="ARBA00004370"/>
    </source>
</evidence>
<dbReference type="InterPro" id="IPR052427">
    <property type="entry name" value="Glycosyltrans_GT2/GT47"/>
</dbReference>
<dbReference type="GO" id="GO:0016020">
    <property type="term" value="C:membrane"/>
    <property type="evidence" value="ECO:0007669"/>
    <property type="project" value="UniProtKB-SubCell"/>
</dbReference>
<dbReference type="Proteomes" id="UP000091918">
    <property type="component" value="Unassembled WGS sequence"/>
</dbReference>
<comment type="subcellular location">
    <subcellularLocation>
        <location evidence="1">Membrane</location>
    </subcellularLocation>
</comment>
<evidence type="ECO:0000256" key="6">
    <source>
        <dbReference type="ARBA" id="ARBA00023136"/>
    </source>
</evidence>
<keyword evidence="10" id="KW-1185">Reference proteome</keyword>
<feature type="transmembrane region" description="Helical" evidence="8">
    <location>
        <begin position="12"/>
        <end position="32"/>
    </location>
</feature>
<evidence type="ECO:0000256" key="5">
    <source>
        <dbReference type="ARBA" id="ARBA00022989"/>
    </source>
</evidence>
<keyword evidence="7" id="KW-0325">Glycoprotein</keyword>
<protein>
    <submittedName>
        <fullName evidence="9">Uncharacterized protein</fullName>
    </submittedName>
</protein>
<comment type="caution">
    <text evidence="9">The sequence shown here is derived from an EMBL/GenBank/DDBJ whole genome shotgun (WGS) entry which is preliminary data.</text>
</comment>
<dbReference type="EMBL" id="LGUA01000351">
    <property type="protein sequence ID" value="OAX82131.1"/>
    <property type="molecule type" value="Genomic_DNA"/>
</dbReference>
<keyword evidence="3" id="KW-0808">Transferase</keyword>
<sequence length="100" mass="11613">MEWGEESRMFTLKALAAWMFVSKFIKLLGHYIRYPAEVILLPVSILFGYFHGLIKVYAAFTLNVTTWGTREGADASDAERMREKAEHTESKYYIFPGLKR</sequence>
<dbReference type="PANTHER" id="PTHR47844:SF1">
    <property type="entry name" value="EXOSTOSIN-LIKE 2"/>
    <property type="match status" value="1"/>
</dbReference>
<name>A0A1B7NZC7_9EURO</name>
<keyword evidence="2" id="KW-0328">Glycosyltransferase</keyword>
<accession>A0A1B7NZC7</accession>
<gene>
    <name evidence="9" type="ORF">ACJ72_03514</name>
</gene>
<organism evidence="9 10">
    <name type="scientific">Emergomyces africanus</name>
    <dbReference type="NCBI Taxonomy" id="1955775"/>
    <lineage>
        <taxon>Eukaryota</taxon>
        <taxon>Fungi</taxon>
        <taxon>Dikarya</taxon>
        <taxon>Ascomycota</taxon>
        <taxon>Pezizomycotina</taxon>
        <taxon>Eurotiomycetes</taxon>
        <taxon>Eurotiomycetidae</taxon>
        <taxon>Onygenales</taxon>
        <taxon>Ajellomycetaceae</taxon>
        <taxon>Emergomyces</taxon>
    </lineage>
</organism>
<evidence type="ECO:0000256" key="3">
    <source>
        <dbReference type="ARBA" id="ARBA00022679"/>
    </source>
</evidence>
<evidence type="ECO:0000313" key="9">
    <source>
        <dbReference type="EMBL" id="OAX82131.1"/>
    </source>
</evidence>
<dbReference type="STRING" id="1658172.A0A1B7NZC7"/>
<evidence type="ECO:0000256" key="8">
    <source>
        <dbReference type="SAM" id="Phobius"/>
    </source>
</evidence>
<dbReference type="PANTHER" id="PTHR47844">
    <property type="entry name" value="SYNTHASE CPS1, PUTATIVE (AFU_ORTHOLOGUE AFUA_7G02500)-RELATED"/>
    <property type="match status" value="1"/>
</dbReference>
<keyword evidence="5 8" id="KW-1133">Transmembrane helix</keyword>
<reference evidence="9 10" key="1">
    <citation type="submission" date="2015-07" db="EMBL/GenBank/DDBJ databases">
        <title>Emmonsia species relationships and genome sequence.</title>
        <authorList>
            <person name="Cuomo C.A."/>
            <person name="Schwartz I.S."/>
            <person name="Kenyon C."/>
            <person name="de Hoog G.S."/>
            <person name="Govender N.P."/>
            <person name="Botha A."/>
            <person name="Moreno L."/>
            <person name="de Vries M."/>
            <person name="Munoz J.F."/>
            <person name="Stielow J.B."/>
        </authorList>
    </citation>
    <scope>NUCLEOTIDE SEQUENCE [LARGE SCALE GENOMIC DNA]</scope>
    <source>
        <strain evidence="9 10">CBS 136260</strain>
    </source>
</reference>
<dbReference type="AlphaFoldDB" id="A0A1B7NZC7"/>
<evidence type="ECO:0000256" key="4">
    <source>
        <dbReference type="ARBA" id="ARBA00022692"/>
    </source>
</evidence>
<evidence type="ECO:0000313" key="10">
    <source>
        <dbReference type="Proteomes" id="UP000091918"/>
    </source>
</evidence>
<evidence type="ECO:0000256" key="2">
    <source>
        <dbReference type="ARBA" id="ARBA00022676"/>
    </source>
</evidence>
<evidence type="ECO:0000256" key="7">
    <source>
        <dbReference type="ARBA" id="ARBA00023180"/>
    </source>
</evidence>
<keyword evidence="4 8" id="KW-0812">Transmembrane</keyword>
<dbReference type="OrthoDB" id="5404195at2759"/>